<dbReference type="AlphaFoldDB" id="A0A818XML8"/>
<comment type="caution">
    <text evidence="1">The sequence shown here is derived from an EMBL/GenBank/DDBJ whole genome shotgun (WGS) entry which is preliminary data.</text>
</comment>
<dbReference type="Proteomes" id="UP000663874">
    <property type="component" value="Unassembled WGS sequence"/>
</dbReference>
<evidence type="ECO:0000313" key="2">
    <source>
        <dbReference type="Proteomes" id="UP000663874"/>
    </source>
</evidence>
<reference evidence="1" key="1">
    <citation type="submission" date="2021-02" db="EMBL/GenBank/DDBJ databases">
        <authorList>
            <person name="Nowell W R."/>
        </authorList>
    </citation>
    <scope>NUCLEOTIDE SEQUENCE</scope>
</reference>
<proteinExistence type="predicted"/>
<gene>
    <name evidence="1" type="ORF">FNK824_LOCUS11724</name>
</gene>
<organism evidence="1 2">
    <name type="scientific">Rotaria sordida</name>
    <dbReference type="NCBI Taxonomy" id="392033"/>
    <lineage>
        <taxon>Eukaryota</taxon>
        <taxon>Metazoa</taxon>
        <taxon>Spiralia</taxon>
        <taxon>Gnathifera</taxon>
        <taxon>Rotifera</taxon>
        <taxon>Eurotatoria</taxon>
        <taxon>Bdelloidea</taxon>
        <taxon>Philodinida</taxon>
        <taxon>Philodinidae</taxon>
        <taxon>Rotaria</taxon>
    </lineage>
</organism>
<dbReference type="EMBL" id="CAJOBE010001415">
    <property type="protein sequence ID" value="CAF3741768.1"/>
    <property type="molecule type" value="Genomic_DNA"/>
</dbReference>
<name>A0A818XML8_9BILA</name>
<protein>
    <submittedName>
        <fullName evidence="1">Uncharacterized protein</fullName>
    </submittedName>
</protein>
<accession>A0A818XML8</accession>
<evidence type="ECO:0000313" key="1">
    <source>
        <dbReference type="EMBL" id="CAF3741768.1"/>
    </source>
</evidence>
<feature type="non-terminal residue" evidence="1">
    <location>
        <position position="1"/>
    </location>
</feature>
<sequence length="33" mass="3778">WQKDGVEALYLLYEKIKSGKAQGKLILKIADEE</sequence>